<protein>
    <submittedName>
        <fullName evidence="1">Uncharacterized protein</fullName>
    </submittedName>
</protein>
<gene>
    <name evidence="1" type="ORF">EFY79_19280</name>
</gene>
<dbReference type="Proteomes" id="UP000267223">
    <property type="component" value="Unassembled WGS sequence"/>
</dbReference>
<evidence type="ECO:0000313" key="2">
    <source>
        <dbReference type="Proteomes" id="UP000267223"/>
    </source>
</evidence>
<sequence length="1749" mass="190573">MADNPLLAQLAQISGEFIAANPSSTALTDFQNHIASALLQSQTLESLQDSHLFETMASYATEQLSAEELSRLSSVVKANAGGAVENDIRVFRREVPFASSQAKASVPEWARGAAITKSIGPLTKKDGRSVVFDIYKIIEGVKIFIQGSANPSIVLPVKVFSILKLNPQANNYGIPAGSVWINAALIAPGAPTNQFCGLKIKGGTIKFSSSVTLTSNSVTIPMGTVVTVDLNLDSATASGDAAGGIGLDAKNSKLTLPDSFSFSFSNSGFKITAAGNGSWSLYGQENSFTYAAGVANFYLAQFNRVLIPYNNSVADFKIVKCDSKVTNIKESAPIQKSAWSLSCALLDVNNPLEAAGAGALMALTKEGLQLSWNGLKDINLENTEWISLRNPWILCEPGRISITDTNAGNENAKQVYQLWKNKKGVWNKIELQYRKKFNLFYNCIRQGNETVMVQTDCTGTVDKPVDVAGIPFSLKSKQTIFMLTVSENAPMVLLYDDNLWVDNFTGQNDTLKPKAIGLNNALLTVTPIASFFLYGKLKAAPDWNEFEKTALLFSYGLLSYLPTLPDPYAADVDIFKRRYSVFSNYDGLGAAGTATNIKQLLVALLQWQNAEEPSVNFIWGDIAAGLQKAVTPFNTATSAEPAGKNVPPKVNVAIAATKIPQTTTASISALANPVSLNLNKNAGYADERASLATKRQTDFLTSQYISAGVPDSEATKMAISNVQSSAERMTNLQQRALFNLLDVSTNADLLGVSIGFVNEEFIFRETFKVEPITENQNPLSIQGMDVVASGRFVRIFTVPQISWEPLINIPTPDATNPPTPFDPPLGILRFDDDGFPALIGNTGKEPVAVGPIPATKELVEKYKSDNNYKAWSLFTLPNGMAAIGRYNQSNFYLPKPNNDGAKIELVKASFNNGTSAGWQIVTRSGANPNEDNSVFEGMTFQQTNVHNILVAGTWSILGSSPTTIFNNEFANQMRYRGVPLERYDFTGYGAQVFSQWLNKNAEIAQVSQSIFDVWRGRVAKEIIQVRSIIYPWGIRVVRTITMYRSSTGFEYRIDSGWRADSDGVYNFLTLNEPNVGYDFHPGLVKGVYDVSNIVENDLAPYKTTWLKDYGVYVDEASGLAVNVPAGGKSLEIEMIPVYFDADVKITDVEGTKIVDGVPEGRMVPSKKMVGYLQLAPRGVIISSQHFANVLDLQNGLGGPVDCEVNINGSGQKMRISRVEVNHSLDASNKIVFATAAKGMPVLPKDGSWSLVMHDKNSKEVVPVSESAVDLTRQGLLKWEEKNVNGVTAWVSSVPDQSHAKEITAISELFESAEDRLKQYAFLQSTDAQKVLFRNPFFQKAEKLLHSTMPDLGDAYRLLNSKGIFPNLDGLPKIDLDAKGCATKIIEQGYQLVDKAATNVLKALEQSFPQDASFTFIDKPGILKVYVEYAAKGKDKNAPPSSQGILNFDINSEVNNWVNKMNDVTMVVDLLTMERLFLIQGKFDTAKGEKPEFKGPKLIPGEDLKPIIEILEVLEAIGTSNDYADLIKKGLKIAMSNSPNNWEYKFTADKEIPVLRFPAAYLDGPTTPLRLEAGLKLGVYFNMGMELPPASALPELSAGAFIEFDGKLSVMCVSLAAATVYAVGQVTLRISADTIKGPGLYMKMGFGIELMVGIPVVGNVSVYYAVGIEISLDTSQITVAAFILFRGRAELIGGLVTIQIQIEAAGKIHKEIGSGRTDCIAQVTFSIDVSIVFVINIHETESWQEARQIA</sequence>
<evidence type="ECO:0000313" key="1">
    <source>
        <dbReference type="EMBL" id="RNI33395.1"/>
    </source>
</evidence>
<dbReference type="EMBL" id="RJJR01000021">
    <property type="protein sequence ID" value="RNI33395.1"/>
    <property type="molecule type" value="Genomic_DNA"/>
</dbReference>
<proteinExistence type="predicted"/>
<organism evidence="1 2">
    <name type="scientific">Hanamia caeni</name>
    <dbReference type="NCBI Taxonomy" id="2294116"/>
    <lineage>
        <taxon>Bacteria</taxon>
        <taxon>Pseudomonadati</taxon>
        <taxon>Bacteroidota</taxon>
        <taxon>Chitinophagia</taxon>
        <taxon>Chitinophagales</taxon>
        <taxon>Chitinophagaceae</taxon>
        <taxon>Hanamia</taxon>
    </lineage>
</organism>
<dbReference type="RefSeq" id="WP_123122391.1">
    <property type="nucleotide sequence ID" value="NZ_RJJR01000021.1"/>
</dbReference>
<comment type="caution">
    <text evidence="1">The sequence shown here is derived from an EMBL/GenBank/DDBJ whole genome shotgun (WGS) entry which is preliminary data.</text>
</comment>
<dbReference type="OrthoDB" id="8444443at2"/>
<keyword evidence="2" id="KW-1185">Reference proteome</keyword>
<reference evidence="1 2" key="1">
    <citation type="submission" date="2018-11" db="EMBL/GenBank/DDBJ databases">
        <title>Draft genome sequence of Ferruginibacter sp. BO-59.</title>
        <authorList>
            <person name="Im W.T."/>
        </authorList>
    </citation>
    <scope>NUCLEOTIDE SEQUENCE [LARGE SCALE GENOMIC DNA]</scope>
    <source>
        <strain evidence="1 2">BO-59</strain>
    </source>
</reference>
<name>A0A3M9N7P0_9BACT</name>
<accession>A0A3M9N7P0</accession>